<keyword evidence="3" id="KW-1185">Reference proteome</keyword>
<reference evidence="2" key="1">
    <citation type="submission" date="2022-12" db="EMBL/GenBank/DDBJ databases">
        <title>Jiella pelagia sp. nov., isolated from phosphonate enriched culture of Northwest Pacific surface seawater.</title>
        <authorList>
            <person name="Shin D.Y."/>
            <person name="Hwang C.Y."/>
        </authorList>
    </citation>
    <scope>NUCLEOTIDE SEQUENCE</scope>
    <source>
        <strain evidence="2">HL-NP1</strain>
    </source>
</reference>
<feature type="compositionally biased region" description="Polar residues" evidence="1">
    <location>
        <begin position="1"/>
        <end position="12"/>
    </location>
</feature>
<evidence type="ECO:0000256" key="1">
    <source>
        <dbReference type="SAM" id="MobiDB-lite"/>
    </source>
</evidence>
<evidence type="ECO:0000313" key="2">
    <source>
        <dbReference type="EMBL" id="WAP68471.1"/>
    </source>
</evidence>
<sequence length="135" mass="14979">MMNSVPTSTALTSSRDRKRARAQAKRSYTKDWRKEREGAAKPEARVVDRTILGAIGRTMLKQDGHLVVPVEDALELAIATMVAQGYRRREVVGMVRRRMAWLQGQHALICTQAGLKVPHCPVSLTHAVPHNVSTA</sequence>
<name>A0ABY7BY81_9HYPH</name>
<organism evidence="2 3">
    <name type="scientific">Jiella pelagia</name>
    <dbReference type="NCBI Taxonomy" id="2986949"/>
    <lineage>
        <taxon>Bacteria</taxon>
        <taxon>Pseudomonadati</taxon>
        <taxon>Pseudomonadota</taxon>
        <taxon>Alphaproteobacteria</taxon>
        <taxon>Hyphomicrobiales</taxon>
        <taxon>Aurantimonadaceae</taxon>
        <taxon>Jiella</taxon>
    </lineage>
</organism>
<feature type="region of interest" description="Disordered" evidence="1">
    <location>
        <begin position="1"/>
        <end position="40"/>
    </location>
</feature>
<accession>A0ABY7BY81</accession>
<protein>
    <submittedName>
        <fullName evidence="2">Uncharacterized protein</fullName>
    </submittedName>
</protein>
<dbReference type="RefSeq" id="WP_187389410.1">
    <property type="nucleotide sequence ID" value="NZ_CP114029.1"/>
</dbReference>
<evidence type="ECO:0000313" key="3">
    <source>
        <dbReference type="Proteomes" id="UP001164020"/>
    </source>
</evidence>
<dbReference type="EMBL" id="CP114029">
    <property type="protein sequence ID" value="WAP68471.1"/>
    <property type="molecule type" value="Genomic_DNA"/>
</dbReference>
<gene>
    <name evidence="2" type="ORF">OH818_24695</name>
</gene>
<proteinExistence type="predicted"/>
<dbReference type="Proteomes" id="UP001164020">
    <property type="component" value="Chromosome"/>
</dbReference>
<feature type="compositionally biased region" description="Basic and acidic residues" evidence="1">
    <location>
        <begin position="28"/>
        <end position="40"/>
    </location>
</feature>